<dbReference type="Proteomes" id="UP000189735">
    <property type="component" value="Unassembled WGS sequence"/>
</dbReference>
<dbReference type="RefSeq" id="WP_078715129.1">
    <property type="nucleotide sequence ID" value="NZ_FUYG01000009.1"/>
</dbReference>
<protein>
    <submittedName>
        <fullName evidence="2">Transcriptional regulator, RpiR family</fullName>
    </submittedName>
</protein>
<accession>A0A1T4YFZ7</accession>
<dbReference type="SUPFAM" id="SSF46689">
    <property type="entry name" value="Homeodomain-like"/>
    <property type="match status" value="1"/>
</dbReference>
<evidence type="ECO:0000259" key="1">
    <source>
        <dbReference type="PROSITE" id="PS51071"/>
    </source>
</evidence>
<evidence type="ECO:0000313" key="3">
    <source>
        <dbReference type="Proteomes" id="UP000189735"/>
    </source>
</evidence>
<dbReference type="EMBL" id="FUYG01000009">
    <property type="protein sequence ID" value="SKB00747.1"/>
    <property type="molecule type" value="Genomic_DNA"/>
</dbReference>
<dbReference type="InterPro" id="IPR046348">
    <property type="entry name" value="SIS_dom_sf"/>
</dbReference>
<dbReference type="Gene3D" id="3.40.50.10490">
    <property type="entry name" value="Glucose-6-phosphate isomerase like protein, domain 1"/>
    <property type="match status" value="1"/>
</dbReference>
<dbReference type="PANTHER" id="PTHR30514:SF18">
    <property type="entry name" value="RPIR-FAMILY TRANSCRIPTIONAL REGULATOR"/>
    <property type="match status" value="1"/>
</dbReference>
<dbReference type="GO" id="GO:0003700">
    <property type="term" value="F:DNA-binding transcription factor activity"/>
    <property type="evidence" value="ECO:0007669"/>
    <property type="project" value="InterPro"/>
</dbReference>
<dbReference type="InterPro" id="IPR036388">
    <property type="entry name" value="WH-like_DNA-bd_sf"/>
</dbReference>
<dbReference type="Gene3D" id="1.10.10.10">
    <property type="entry name" value="Winged helix-like DNA-binding domain superfamily/Winged helix DNA-binding domain"/>
    <property type="match status" value="1"/>
</dbReference>
<dbReference type="InterPro" id="IPR009057">
    <property type="entry name" value="Homeodomain-like_sf"/>
</dbReference>
<evidence type="ECO:0000313" key="2">
    <source>
        <dbReference type="EMBL" id="SKB00747.1"/>
    </source>
</evidence>
<sequence length="284" mass="30107">MVTAPPTIGQRIDSQYGGLSPQEQRAADFILDHLGDLAVYNATELAKLSGVSKATVSRLFRRLGFSDSAEVREHARSLRSQGAPLGGVGAAAGTPSALAAHATQESENLQKMLAGLDDGRLDAAARLIAGAGEVVLIGLRNSYPLALHLRQQLAQARDRVRLAPVPGQSLGEELAGLGSRDVVVLVGFRRRPSGFALIMQALRERAVPVVLISDSSARRHAEGAAYWLECPVDSVSAFDSYAAAMSLMNLLASGVLGVDVRDGRTRIASITSVYDALDELETPW</sequence>
<dbReference type="InterPro" id="IPR001347">
    <property type="entry name" value="SIS_dom"/>
</dbReference>
<dbReference type="Pfam" id="PF01418">
    <property type="entry name" value="HTH_6"/>
    <property type="match status" value="1"/>
</dbReference>
<dbReference type="InterPro" id="IPR000281">
    <property type="entry name" value="HTH_RpiR"/>
</dbReference>
<dbReference type="SUPFAM" id="SSF53697">
    <property type="entry name" value="SIS domain"/>
    <property type="match status" value="1"/>
</dbReference>
<proteinExistence type="predicted"/>
<dbReference type="PANTHER" id="PTHR30514">
    <property type="entry name" value="GLUCOKINASE"/>
    <property type="match status" value="1"/>
</dbReference>
<dbReference type="GO" id="GO:1901135">
    <property type="term" value="P:carbohydrate derivative metabolic process"/>
    <property type="evidence" value="ECO:0007669"/>
    <property type="project" value="InterPro"/>
</dbReference>
<dbReference type="InterPro" id="IPR047640">
    <property type="entry name" value="RpiR-like"/>
</dbReference>
<organism evidence="2 3">
    <name type="scientific">Agreia bicolorata</name>
    <dbReference type="NCBI Taxonomy" id="110935"/>
    <lineage>
        <taxon>Bacteria</taxon>
        <taxon>Bacillati</taxon>
        <taxon>Actinomycetota</taxon>
        <taxon>Actinomycetes</taxon>
        <taxon>Micrococcales</taxon>
        <taxon>Microbacteriaceae</taxon>
        <taxon>Agreia</taxon>
    </lineage>
</organism>
<dbReference type="Pfam" id="PF01380">
    <property type="entry name" value="SIS"/>
    <property type="match status" value="1"/>
</dbReference>
<name>A0A1T4YFZ7_9MICO</name>
<dbReference type="PROSITE" id="PS51071">
    <property type="entry name" value="HTH_RPIR"/>
    <property type="match status" value="1"/>
</dbReference>
<feature type="domain" description="HTH rpiR-type" evidence="1">
    <location>
        <begin position="6"/>
        <end position="82"/>
    </location>
</feature>
<reference evidence="3" key="1">
    <citation type="submission" date="2017-02" db="EMBL/GenBank/DDBJ databases">
        <authorList>
            <person name="Varghese N."/>
            <person name="Submissions S."/>
        </authorList>
    </citation>
    <scope>NUCLEOTIDE SEQUENCE [LARGE SCALE GENOMIC DNA]</scope>
    <source>
        <strain evidence="3">VKM Ac-2052</strain>
    </source>
</reference>
<gene>
    <name evidence="2" type="ORF">SAMN06295879_3061</name>
</gene>
<dbReference type="GO" id="GO:0097367">
    <property type="term" value="F:carbohydrate derivative binding"/>
    <property type="evidence" value="ECO:0007669"/>
    <property type="project" value="InterPro"/>
</dbReference>
<dbReference type="GO" id="GO:0003677">
    <property type="term" value="F:DNA binding"/>
    <property type="evidence" value="ECO:0007669"/>
    <property type="project" value="InterPro"/>
</dbReference>
<dbReference type="AlphaFoldDB" id="A0A1T4YFZ7"/>